<organism evidence="2 3">
    <name type="scientific">Marssonina brunnea f. sp. multigermtubi (strain MB_m1)</name>
    <name type="common">Marssonina leaf spot fungus</name>
    <dbReference type="NCBI Taxonomy" id="1072389"/>
    <lineage>
        <taxon>Eukaryota</taxon>
        <taxon>Fungi</taxon>
        <taxon>Dikarya</taxon>
        <taxon>Ascomycota</taxon>
        <taxon>Pezizomycotina</taxon>
        <taxon>Leotiomycetes</taxon>
        <taxon>Helotiales</taxon>
        <taxon>Drepanopezizaceae</taxon>
        <taxon>Drepanopeziza</taxon>
    </lineage>
</organism>
<dbReference type="InterPro" id="IPR029063">
    <property type="entry name" value="SAM-dependent_MTases_sf"/>
</dbReference>
<evidence type="ECO:0000256" key="1">
    <source>
        <dbReference type="SAM" id="MobiDB-lite"/>
    </source>
</evidence>
<dbReference type="HOGENOM" id="CLU_373001_0_0_1"/>
<dbReference type="InParanoid" id="K1WJU7"/>
<keyword evidence="3" id="KW-1185">Reference proteome</keyword>
<dbReference type="KEGG" id="mbe:MBM_03742"/>
<reference evidence="2 3" key="1">
    <citation type="journal article" date="2012" name="BMC Genomics">
        <title>Sequencing the genome of Marssonina brunnea reveals fungus-poplar co-evolution.</title>
        <authorList>
            <person name="Zhu S."/>
            <person name="Cao Y.-Z."/>
            <person name="Jiang C."/>
            <person name="Tan B.-Y."/>
            <person name="Wang Z."/>
            <person name="Feng S."/>
            <person name="Zhang L."/>
            <person name="Su X.-H."/>
            <person name="Brejova B."/>
            <person name="Vinar T."/>
            <person name="Xu M."/>
            <person name="Wang M.-X."/>
            <person name="Zhang S.-G."/>
            <person name="Huang M.-R."/>
            <person name="Wu R."/>
            <person name="Zhou Y."/>
        </authorList>
    </citation>
    <scope>NUCLEOTIDE SEQUENCE [LARGE SCALE GENOMIC DNA]</scope>
    <source>
        <strain evidence="2 3">MB_m1</strain>
    </source>
</reference>
<feature type="compositionally biased region" description="Polar residues" evidence="1">
    <location>
        <begin position="691"/>
        <end position="700"/>
    </location>
</feature>
<dbReference type="Gene3D" id="3.40.50.150">
    <property type="entry name" value="Vaccinia Virus protein VP39"/>
    <property type="match status" value="1"/>
</dbReference>
<dbReference type="AlphaFoldDB" id="K1WJU7"/>
<feature type="region of interest" description="Disordered" evidence="1">
    <location>
        <begin position="691"/>
        <end position="745"/>
    </location>
</feature>
<dbReference type="Pfam" id="PF13489">
    <property type="entry name" value="Methyltransf_23"/>
    <property type="match status" value="1"/>
</dbReference>
<accession>K1WJU7</accession>
<sequence length="745" mass="83031">MTELFARQLLPKISGASILNPQSSIIGPQASGLRSQVLGLRSQVSALSFLPKLFTSSPVHQSTSPPVDNQSALSGPVLSRCYLRPSTKMSDSYTTHTGDIIELPKSYCSQHQDAEAPSNIDGSSLTIRASRTSPTLSNTERSTMPVHLTCISPSLNIANRKSTVDPIAALVSGFTSTEANRRSSCRSTNPLIEIVGPDELRKRAPATPPRLPPQPSVEYLLSRKKQTGKRSLGKKGSIQSVANLTTVSMVYNQYGELVEERELNVSPKSEDLNVTQLLRVIRKAYHHELRDKVGKIITPRPDGKASVLVDDGIWKNRLSSWDFKHAPRSPKAQEDIPSETHSVAVYHGPPRVLEIGCGDGMWCFGFKKEQPDWFVEGVDDTNHWSCIDREIELEDFMVPNPEAGPAHLGNHFSLVHTSQKAPEFTLRNLNSLLAHSKPISHNLYEFIRAREIFDRIESYKTFLDDIRSLLKPDGVVEFLEIDPRPRIFSGIQKKDENEKADRHKSIPQTDWTDNIADRFKNPLDAELATTVPGWTERVAERLKAVMAPRDGVAAACLKSWFQGAGFWDVKQIVLPIPVGGNTRSGQLMKEYVLYQTELENCIPKLCEELPTVEISEIESGAYFMNLHIVTGRKPHEPRPGDLLIDGSRQEMTASKYHAMARHHDSKTSQWKRYDLKGKLTTMMQSLTTLTGAPTSLNESPTHLGYGGADAKDPFESPPFVPEQQMPDEVRKMSSSMMKAKQSRSE</sequence>
<protein>
    <recommendedName>
        <fullName evidence="4">Methyltransferase domain-containing protein</fullName>
    </recommendedName>
</protein>
<dbReference type="Proteomes" id="UP000006753">
    <property type="component" value="Unassembled WGS sequence"/>
</dbReference>
<dbReference type="EMBL" id="JH921434">
    <property type="protein sequence ID" value="EKD17970.1"/>
    <property type="molecule type" value="Genomic_DNA"/>
</dbReference>
<evidence type="ECO:0000313" key="3">
    <source>
        <dbReference type="Proteomes" id="UP000006753"/>
    </source>
</evidence>
<evidence type="ECO:0000313" key="2">
    <source>
        <dbReference type="EMBL" id="EKD17970.1"/>
    </source>
</evidence>
<dbReference type="OrthoDB" id="506498at2759"/>
<dbReference type="SUPFAM" id="SSF53335">
    <property type="entry name" value="S-adenosyl-L-methionine-dependent methyltransferases"/>
    <property type="match status" value="1"/>
</dbReference>
<proteinExistence type="predicted"/>
<gene>
    <name evidence="2" type="ORF">MBM_03742</name>
</gene>
<name>K1WJU7_MARBU</name>
<evidence type="ECO:0008006" key="4">
    <source>
        <dbReference type="Google" id="ProtNLM"/>
    </source>
</evidence>